<gene>
    <name evidence="2" type="ORF">JTE90_019373</name>
</gene>
<proteinExistence type="predicted"/>
<name>A0AAV6TT32_9ARAC</name>
<keyword evidence="3" id="KW-1185">Reference proteome</keyword>
<reference evidence="2 3" key="1">
    <citation type="journal article" date="2022" name="Nat. Ecol. Evol.">
        <title>A masculinizing supergene underlies an exaggerated male reproductive morph in a spider.</title>
        <authorList>
            <person name="Hendrickx F."/>
            <person name="De Corte Z."/>
            <person name="Sonet G."/>
            <person name="Van Belleghem S.M."/>
            <person name="Kostlbacher S."/>
            <person name="Vangestel C."/>
        </authorList>
    </citation>
    <scope>NUCLEOTIDE SEQUENCE [LARGE SCALE GENOMIC DNA]</scope>
    <source>
        <strain evidence="2">W744_W776</strain>
    </source>
</reference>
<dbReference type="EMBL" id="JAFNEN010001151">
    <property type="protein sequence ID" value="KAG8174753.1"/>
    <property type="molecule type" value="Genomic_DNA"/>
</dbReference>
<organism evidence="2 3">
    <name type="scientific">Oedothorax gibbosus</name>
    <dbReference type="NCBI Taxonomy" id="931172"/>
    <lineage>
        <taxon>Eukaryota</taxon>
        <taxon>Metazoa</taxon>
        <taxon>Ecdysozoa</taxon>
        <taxon>Arthropoda</taxon>
        <taxon>Chelicerata</taxon>
        <taxon>Arachnida</taxon>
        <taxon>Araneae</taxon>
        <taxon>Araneomorphae</taxon>
        <taxon>Entelegynae</taxon>
        <taxon>Araneoidea</taxon>
        <taxon>Linyphiidae</taxon>
        <taxon>Erigoninae</taxon>
        <taxon>Oedothorax</taxon>
    </lineage>
</organism>
<accession>A0AAV6TT32</accession>
<sequence length="229" mass="26524">MDLLIVLTLLKTVWIASCEVDPFEDFEEAMAECNDALHCVINNPKLVRDVNMSGGPEFTRMSVIWMREFAHYEVPFDGSVEYYGNYSKHICAMPKERKREIYKKYFDVGYEFYMDNCGNMESEECVKFMNFIVMGKSRSNYGNYRPRHCLKVVKLLPMPEEMKELAEVTSKAVNAAKDALGSKKGRFCNSGGGWWNDVTDPPPPLYDVPEYDVTGYDVSTRDRIRRKYT</sequence>
<evidence type="ECO:0000313" key="3">
    <source>
        <dbReference type="Proteomes" id="UP000827092"/>
    </source>
</evidence>
<feature type="signal peptide" evidence="1">
    <location>
        <begin position="1"/>
        <end position="18"/>
    </location>
</feature>
<evidence type="ECO:0000313" key="2">
    <source>
        <dbReference type="EMBL" id="KAG8174753.1"/>
    </source>
</evidence>
<dbReference type="AlphaFoldDB" id="A0AAV6TT32"/>
<protein>
    <submittedName>
        <fullName evidence="2">Uncharacterized protein</fullName>
    </submittedName>
</protein>
<comment type="caution">
    <text evidence="2">The sequence shown here is derived from an EMBL/GenBank/DDBJ whole genome shotgun (WGS) entry which is preliminary data.</text>
</comment>
<feature type="chain" id="PRO_5043484850" evidence="1">
    <location>
        <begin position="19"/>
        <end position="229"/>
    </location>
</feature>
<keyword evidence="1" id="KW-0732">Signal</keyword>
<dbReference type="Proteomes" id="UP000827092">
    <property type="component" value="Unassembled WGS sequence"/>
</dbReference>
<evidence type="ECO:0000256" key="1">
    <source>
        <dbReference type="SAM" id="SignalP"/>
    </source>
</evidence>